<sequence>MAALSPSFTYNMLPCALYNKPAPPVSNVNIDYHTQLQIQQSTTHNTRLTDHPTMVPSTWIPPPPPDPDTLVNPPPFAPFPLLQLRAGKIKNSLGGGKIASAFYKGPMAGPVEITTLGIPTDEHAFHLHGGPDKALLHYCTSHYDEWKKELPASEHHFKPGAFGENLFNTEVSEKNVCIGDRLAIGDIIVEVSEPRGPCFKLNHRFEVKDMAKGTQTLLRTGWMYRVIKTGTVTAGDMISLLERPHPEWTVARVMYYLFIETNNVDMMKRIVQIPQLGWDVKGKFQARLDKGVVEDQNGRLSGPMGQEADTWNEYQLVEKRKETNNVTAFVFEAVEDIPDPSPIEPGSHVRLKLSGKLVRAYSVVSGTTKCFKLGIALDPASRGGSKYLHEQTQVGDVLTVGRITTSFPLAKAADRHIIIAGGIGITAFMAAFKYLQEAKQNFHLHYAVAEEVPFTSEIAALGPSATIYSKAQGKRLDLAAILAKADNQSHIYTCGPTRLMDAVVKTAKSFGIPGSSVHIEAFTVATSGVPFTAELKQSGKTVEVGATQSLLDALKAVGMDIDSSCEVGNCGTCRVDVYSGRVEHRGTGLLDDEKEEAMLSCL</sequence>
<evidence type="ECO:0000256" key="8">
    <source>
        <dbReference type="ARBA" id="ARBA00023014"/>
    </source>
</evidence>
<dbReference type="GO" id="GO:0051537">
    <property type="term" value="F:2 iron, 2 sulfur cluster binding"/>
    <property type="evidence" value="ECO:0007669"/>
    <property type="project" value="UniProtKB-KW"/>
</dbReference>
<keyword evidence="3" id="KW-0288">FMN</keyword>
<keyword evidence="2" id="KW-0285">Flavoprotein</keyword>
<dbReference type="Proteomes" id="UP000800040">
    <property type="component" value="Unassembled WGS sequence"/>
</dbReference>
<dbReference type="PROSITE" id="PS51384">
    <property type="entry name" value="FAD_FR"/>
    <property type="match status" value="1"/>
</dbReference>
<proteinExistence type="predicted"/>
<evidence type="ECO:0000259" key="10">
    <source>
        <dbReference type="PROSITE" id="PS51340"/>
    </source>
</evidence>
<keyword evidence="5" id="KW-0479">Metal-binding</keyword>
<dbReference type="PANTHER" id="PTHR30212:SF2">
    <property type="entry name" value="PROTEIN YIIM"/>
    <property type="match status" value="1"/>
</dbReference>
<evidence type="ECO:0000259" key="11">
    <source>
        <dbReference type="PROSITE" id="PS51384"/>
    </source>
</evidence>
<comment type="cofactor">
    <cofactor evidence="1">
        <name>FMN</name>
        <dbReference type="ChEBI" id="CHEBI:58210"/>
    </cofactor>
</comment>
<dbReference type="InterPro" id="IPR054582">
    <property type="entry name" value="DmmA-like_N"/>
</dbReference>
<evidence type="ECO:0000256" key="1">
    <source>
        <dbReference type="ARBA" id="ARBA00001917"/>
    </source>
</evidence>
<keyword evidence="8" id="KW-0411">Iron-sulfur</keyword>
<dbReference type="GO" id="GO:0030170">
    <property type="term" value="F:pyridoxal phosphate binding"/>
    <property type="evidence" value="ECO:0007669"/>
    <property type="project" value="InterPro"/>
</dbReference>
<feature type="domain" description="FAD-binding FR-type" evidence="11">
    <location>
        <begin position="309"/>
        <end position="410"/>
    </location>
</feature>
<dbReference type="GO" id="GO:0030151">
    <property type="term" value="F:molybdenum ion binding"/>
    <property type="evidence" value="ECO:0007669"/>
    <property type="project" value="InterPro"/>
</dbReference>
<evidence type="ECO:0000256" key="3">
    <source>
        <dbReference type="ARBA" id="ARBA00022643"/>
    </source>
</evidence>
<dbReference type="OrthoDB" id="5390at2759"/>
<dbReference type="Pfam" id="PF22290">
    <property type="entry name" value="DmmA-like_N"/>
    <property type="match status" value="1"/>
</dbReference>
<dbReference type="PANTHER" id="PTHR30212">
    <property type="entry name" value="PROTEIN YIIM"/>
    <property type="match status" value="1"/>
</dbReference>
<keyword evidence="4" id="KW-0001">2Fe-2S</keyword>
<accession>A0A6A5K9Z9</accession>
<dbReference type="AlphaFoldDB" id="A0A6A5K9Z9"/>
<dbReference type="Pfam" id="PF03475">
    <property type="entry name" value="YiiM_3-alpha"/>
    <property type="match status" value="1"/>
</dbReference>
<dbReference type="SUPFAM" id="SSF63380">
    <property type="entry name" value="Riboflavin synthase domain-like"/>
    <property type="match status" value="1"/>
</dbReference>
<dbReference type="InterPro" id="IPR017938">
    <property type="entry name" value="Riboflavin_synthase-like_b-brl"/>
</dbReference>
<dbReference type="SUPFAM" id="SSF50800">
    <property type="entry name" value="PK beta-barrel domain-like"/>
    <property type="match status" value="1"/>
</dbReference>
<evidence type="ECO:0000256" key="5">
    <source>
        <dbReference type="ARBA" id="ARBA00022723"/>
    </source>
</evidence>
<protein>
    <submittedName>
        <fullName evidence="12">3-chlorobenzoate-3,4-dioxygenase reductase subunit</fullName>
    </submittedName>
</protein>
<evidence type="ECO:0000256" key="2">
    <source>
        <dbReference type="ARBA" id="ARBA00022630"/>
    </source>
</evidence>
<dbReference type="InterPro" id="IPR012675">
    <property type="entry name" value="Beta-grasp_dom_sf"/>
</dbReference>
<dbReference type="Pfam" id="PF03473">
    <property type="entry name" value="MOSC"/>
    <property type="match status" value="1"/>
</dbReference>
<dbReference type="InterPro" id="IPR006058">
    <property type="entry name" value="2Fe2S_fd_BS"/>
</dbReference>
<dbReference type="PROSITE" id="PS51085">
    <property type="entry name" value="2FE2S_FER_2"/>
    <property type="match status" value="1"/>
</dbReference>
<evidence type="ECO:0000313" key="12">
    <source>
        <dbReference type="EMBL" id="KAF1832806.1"/>
    </source>
</evidence>
<dbReference type="SUPFAM" id="SSF52343">
    <property type="entry name" value="Ferredoxin reductase-like, C-terminal NADP-linked domain"/>
    <property type="match status" value="1"/>
</dbReference>
<dbReference type="InterPro" id="IPR036010">
    <property type="entry name" value="2Fe-2S_ferredoxin-like_sf"/>
</dbReference>
<dbReference type="InterPro" id="IPR001041">
    <property type="entry name" value="2Fe-2S_ferredoxin-type"/>
</dbReference>
<dbReference type="SUPFAM" id="SSF54292">
    <property type="entry name" value="2Fe-2S ferredoxin-like"/>
    <property type="match status" value="1"/>
</dbReference>
<reference evidence="12" key="1">
    <citation type="submission" date="2020-01" db="EMBL/GenBank/DDBJ databases">
        <authorList>
            <consortium name="DOE Joint Genome Institute"/>
            <person name="Haridas S."/>
            <person name="Albert R."/>
            <person name="Binder M."/>
            <person name="Bloem J."/>
            <person name="Labutti K."/>
            <person name="Salamov A."/>
            <person name="Andreopoulos B."/>
            <person name="Baker S.E."/>
            <person name="Barry K."/>
            <person name="Bills G."/>
            <person name="Bluhm B.H."/>
            <person name="Cannon C."/>
            <person name="Castanera R."/>
            <person name="Culley D.E."/>
            <person name="Daum C."/>
            <person name="Ezra D."/>
            <person name="Gonzalez J.B."/>
            <person name="Henrissat B."/>
            <person name="Kuo A."/>
            <person name="Liang C."/>
            <person name="Lipzen A."/>
            <person name="Lutzoni F."/>
            <person name="Magnuson J."/>
            <person name="Mondo S."/>
            <person name="Nolan M."/>
            <person name="Ohm R."/>
            <person name="Pangilinan J."/>
            <person name="Park H.-J."/>
            <person name="Ramirez L."/>
            <person name="Alfaro M."/>
            <person name="Sun H."/>
            <person name="Tritt A."/>
            <person name="Yoshinaga Y."/>
            <person name="Zwiers L.-H."/>
            <person name="Turgeon B.G."/>
            <person name="Goodwin S.B."/>
            <person name="Spatafora J.W."/>
            <person name="Crous P.W."/>
            <person name="Grigoriev I.V."/>
        </authorList>
    </citation>
    <scope>NUCLEOTIDE SEQUENCE</scope>
    <source>
        <strain evidence="12">P77</strain>
    </source>
</reference>
<dbReference type="GO" id="GO:0051213">
    <property type="term" value="F:dioxygenase activity"/>
    <property type="evidence" value="ECO:0007669"/>
    <property type="project" value="UniProtKB-KW"/>
</dbReference>
<dbReference type="Gene3D" id="3.10.20.30">
    <property type="match status" value="1"/>
</dbReference>
<organism evidence="12 13">
    <name type="scientific">Decorospora gaudefroyi</name>
    <dbReference type="NCBI Taxonomy" id="184978"/>
    <lineage>
        <taxon>Eukaryota</taxon>
        <taxon>Fungi</taxon>
        <taxon>Dikarya</taxon>
        <taxon>Ascomycota</taxon>
        <taxon>Pezizomycotina</taxon>
        <taxon>Dothideomycetes</taxon>
        <taxon>Pleosporomycetidae</taxon>
        <taxon>Pleosporales</taxon>
        <taxon>Pleosporineae</taxon>
        <taxon>Pleosporaceae</taxon>
        <taxon>Decorospora</taxon>
    </lineage>
</organism>
<dbReference type="CDD" id="cd06185">
    <property type="entry name" value="PDR_like"/>
    <property type="match status" value="1"/>
</dbReference>
<dbReference type="EMBL" id="ML975330">
    <property type="protein sequence ID" value="KAF1832806.1"/>
    <property type="molecule type" value="Genomic_DNA"/>
</dbReference>
<name>A0A6A5K9Z9_9PLEO</name>
<evidence type="ECO:0000256" key="6">
    <source>
        <dbReference type="ARBA" id="ARBA00023002"/>
    </source>
</evidence>
<dbReference type="InterPro" id="IPR017927">
    <property type="entry name" value="FAD-bd_FR_type"/>
</dbReference>
<evidence type="ECO:0000313" key="13">
    <source>
        <dbReference type="Proteomes" id="UP000800040"/>
    </source>
</evidence>
<dbReference type="Gene3D" id="2.40.33.20">
    <property type="entry name" value="PK beta-barrel domain-like"/>
    <property type="match status" value="1"/>
</dbReference>
<evidence type="ECO:0000259" key="9">
    <source>
        <dbReference type="PROSITE" id="PS51085"/>
    </source>
</evidence>
<evidence type="ECO:0000256" key="4">
    <source>
        <dbReference type="ARBA" id="ARBA00022714"/>
    </source>
</evidence>
<dbReference type="Gene3D" id="2.40.30.10">
    <property type="entry name" value="Translation factors"/>
    <property type="match status" value="1"/>
</dbReference>
<evidence type="ECO:0000256" key="7">
    <source>
        <dbReference type="ARBA" id="ARBA00023004"/>
    </source>
</evidence>
<feature type="domain" description="MOSC" evidence="10">
    <location>
        <begin position="105"/>
        <end position="241"/>
    </location>
</feature>
<dbReference type="CDD" id="cd00207">
    <property type="entry name" value="fer2"/>
    <property type="match status" value="1"/>
</dbReference>
<keyword evidence="12" id="KW-0223">Dioxygenase</keyword>
<keyword evidence="6" id="KW-0560">Oxidoreductase</keyword>
<gene>
    <name evidence="12" type="ORF">BDW02DRAFT_580884</name>
</gene>
<dbReference type="PROSITE" id="PS00197">
    <property type="entry name" value="2FE2S_FER_1"/>
    <property type="match status" value="1"/>
</dbReference>
<dbReference type="Pfam" id="PF00111">
    <property type="entry name" value="Fer2"/>
    <property type="match status" value="1"/>
</dbReference>
<keyword evidence="13" id="KW-1185">Reference proteome</keyword>
<dbReference type="InterPro" id="IPR005163">
    <property type="entry name" value="Tri_helical_YiiM-like"/>
</dbReference>
<dbReference type="Gene3D" id="3.40.50.80">
    <property type="entry name" value="Nucleotide-binding domain of ferredoxin-NADP reductase (FNR) module"/>
    <property type="match status" value="1"/>
</dbReference>
<feature type="domain" description="2Fe-2S ferredoxin-type" evidence="9">
    <location>
        <begin position="527"/>
        <end position="602"/>
    </location>
</feature>
<dbReference type="InterPro" id="IPR052353">
    <property type="entry name" value="Benzoxazolinone_Detox_Enz"/>
</dbReference>
<dbReference type="PRINTS" id="PR00409">
    <property type="entry name" value="PHDIOXRDTASE"/>
</dbReference>
<dbReference type="InterPro" id="IPR039261">
    <property type="entry name" value="FNR_nucleotide-bd"/>
</dbReference>
<dbReference type="PROSITE" id="PS51340">
    <property type="entry name" value="MOSC"/>
    <property type="match status" value="1"/>
</dbReference>
<keyword evidence="7" id="KW-0408">Iron</keyword>
<dbReference type="InterPro" id="IPR011037">
    <property type="entry name" value="Pyrv_Knase-like_insert_dom_sf"/>
</dbReference>
<dbReference type="InterPro" id="IPR005302">
    <property type="entry name" value="MoCF_Sase_C"/>
</dbReference>